<accession>A0ABV0ZAB6</accession>
<evidence type="ECO:0000313" key="3">
    <source>
        <dbReference type="Proteomes" id="UP001469553"/>
    </source>
</evidence>
<sequence length="199" mass="21446">MTVRDLSPTQRRRDATLSFTGVNPNTRQLSWGATSKPTPARRLCPWATPEKRRWVPEPTLCVEASPTISSRYLLTSRTSSGSFPPSEVTFHIPRASLSIRGSGHRGLHLRPPPKHPGIGPPRSPPSSAAQSSLHRSLTVPPAGGLGLARLGPARSNPANQVLSDESRSQAWLQGGTPTPSYRATSRASSHVPQVVMRGF</sequence>
<protein>
    <submittedName>
        <fullName evidence="2">Uncharacterized protein</fullName>
    </submittedName>
</protein>
<dbReference type="Proteomes" id="UP001469553">
    <property type="component" value="Unassembled WGS sequence"/>
</dbReference>
<keyword evidence="3" id="KW-1185">Reference proteome</keyword>
<feature type="region of interest" description="Disordered" evidence="1">
    <location>
        <begin position="101"/>
        <end position="199"/>
    </location>
</feature>
<dbReference type="EMBL" id="JAHRIP010056823">
    <property type="protein sequence ID" value="MEQ2302536.1"/>
    <property type="molecule type" value="Genomic_DNA"/>
</dbReference>
<name>A0ABV0ZAB6_9TELE</name>
<evidence type="ECO:0000256" key="1">
    <source>
        <dbReference type="SAM" id="MobiDB-lite"/>
    </source>
</evidence>
<gene>
    <name evidence="2" type="ORF">AMECASPLE_007694</name>
</gene>
<feature type="compositionally biased region" description="Basic residues" evidence="1">
    <location>
        <begin position="102"/>
        <end position="113"/>
    </location>
</feature>
<evidence type="ECO:0000313" key="2">
    <source>
        <dbReference type="EMBL" id="MEQ2302536.1"/>
    </source>
</evidence>
<feature type="compositionally biased region" description="Polar residues" evidence="1">
    <location>
        <begin position="156"/>
        <end position="191"/>
    </location>
</feature>
<reference evidence="2 3" key="1">
    <citation type="submission" date="2021-06" db="EMBL/GenBank/DDBJ databases">
        <authorList>
            <person name="Palmer J.M."/>
        </authorList>
    </citation>
    <scope>NUCLEOTIDE SEQUENCE [LARGE SCALE GENOMIC DNA]</scope>
    <source>
        <strain evidence="2 3">AS_MEX2019</strain>
        <tissue evidence="2">Muscle</tissue>
    </source>
</reference>
<feature type="compositionally biased region" description="Pro residues" evidence="1">
    <location>
        <begin position="114"/>
        <end position="124"/>
    </location>
</feature>
<comment type="caution">
    <text evidence="2">The sequence shown here is derived from an EMBL/GenBank/DDBJ whole genome shotgun (WGS) entry which is preliminary data.</text>
</comment>
<proteinExistence type="predicted"/>
<feature type="region of interest" description="Disordered" evidence="1">
    <location>
        <begin position="1"/>
        <end position="23"/>
    </location>
</feature>
<organism evidence="2 3">
    <name type="scientific">Ameca splendens</name>
    <dbReference type="NCBI Taxonomy" id="208324"/>
    <lineage>
        <taxon>Eukaryota</taxon>
        <taxon>Metazoa</taxon>
        <taxon>Chordata</taxon>
        <taxon>Craniata</taxon>
        <taxon>Vertebrata</taxon>
        <taxon>Euteleostomi</taxon>
        <taxon>Actinopterygii</taxon>
        <taxon>Neopterygii</taxon>
        <taxon>Teleostei</taxon>
        <taxon>Neoteleostei</taxon>
        <taxon>Acanthomorphata</taxon>
        <taxon>Ovalentaria</taxon>
        <taxon>Atherinomorphae</taxon>
        <taxon>Cyprinodontiformes</taxon>
        <taxon>Goodeidae</taxon>
        <taxon>Ameca</taxon>
    </lineage>
</organism>